<dbReference type="Proteomes" id="UP000186698">
    <property type="component" value="Chromosome 8S"/>
</dbReference>
<keyword evidence="9" id="KW-1185">Reference proteome</keyword>
<protein>
    <recommendedName>
        <fullName evidence="1">catechol O-methyltransferase</fullName>
        <ecNumber evidence="1">2.1.1.6</ecNumber>
    </recommendedName>
</protein>
<evidence type="ECO:0000256" key="5">
    <source>
        <dbReference type="ARBA" id="ARBA00022867"/>
    </source>
</evidence>
<keyword evidence="3" id="KW-0808">Transferase</keyword>
<gene>
    <name evidence="10" type="primary">LOC447781</name>
</gene>
<evidence type="ECO:0000256" key="4">
    <source>
        <dbReference type="ARBA" id="ARBA00022691"/>
    </source>
</evidence>
<dbReference type="RefSeq" id="XP_041431299.1">
    <property type="nucleotide sequence ID" value="XM_041575365.1"/>
</dbReference>
<dbReference type="GO" id="GO:0042417">
    <property type="term" value="P:dopamine metabolic process"/>
    <property type="evidence" value="ECO:0000318"/>
    <property type="project" value="GO_Central"/>
</dbReference>
<sequence>MLPILLAVCMGALTLLLFVVWRVRTDGTWALWWHDNYLERLRDFTSGKSRPMRILQYVQNTAVQGDANSVISAVDSYCANVEWAMNVGDKKGEILDAVVLDVRPRWVLELGTYCGYSTMRIARLLPPGARLITLEMNHHYAQVAKQILGHAGLDSQLSPSPPSVPHSSTQGEQPVGGATHSSHSRWCLQEALIYTTLHCLQLPLQLFSRTSQNPLATSAPKSQEETAERQTTMRNSTCKVDLLVGASSALIPQLKKKFDMDKFDLVFIDHWKTSYLPDTKLLEECDLLASGTVLLADNVTCPGAPEYLHYVRNSPRYKSLYFPSQLEYLRVEDGMEKSVFLG</sequence>
<dbReference type="GO" id="GO:0032259">
    <property type="term" value="P:methylation"/>
    <property type="evidence" value="ECO:0007669"/>
    <property type="project" value="UniProtKB-KW"/>
</dbReference>
<keyword evidence="5" id="KW-0531">Neurotransmitter degradation</keyword>
<dbReference type="PROSITE" id="PS51682">
    <property type="entry name" value="SAM_OMT_I"/>
    <property type="match status" value="1"/>
</dbReference>
<dbReference type="AlphaFoldDB" id="A0A1L8F445"/>
<organism evidence="9 10">
    <name type="scientific">Xenopus laevis</name>
    <name type="common">African clawed frog</name>
    <dbReference type="NCBI Taxonomy" id="8355"/>
    <lineage>
        <taxon>Eukaryota</taxon>
        <taxon>Metazoa</taxon>
        <taxon>Chordata</taxon>
        <taxon>Craniata</taxon>
        <taxon>Vertebrata</taxon>
        <taxon>Euteleostomi</taxon>
        <taxon>Amphibia</taxon>
        <taxon>Batrachia</taxon>
        <taxon>Anura</taxon>
        <taxon>Pipoidea</taxon>
        <taxon>Pipidae</taxon>
        <taxon>Xenopodinae</taxon>
        <taxon>Xenopus</taxon>
        <taxon>Xenopus</taxon>
    </lineage>
</organism>
<evidence type="ECO:0000256" key="3">
    <source>
        <dbReference type="ARBA" id="ARBA00022679"/>
    </source>
</evidence>
<dbReference type="EC" id="2.1.1.6" evidence="1"/>
<dbReference type="GeneID" id="447781"/>
<reference evidence="10" key="1">
    <citation type="submission" date="2025-08" db="UniProtKB">
        <authorList>
            <consortium name="RefSeq"/>
        </authorList>
    </citation>
    <scope>IDENTIFICATION</scope>
    <source>
        <strain evidence="10">J_2021</strain>
        <tissue evidence="10">Erythrocytes</tissue>
    </source>
</reference>
<feature type="region of interest" description="Disordered" evidence="8">
    <location>
        <begin position="154"/>
        <end position="179"/>
    </location>
</feature>
<evidence type="ECO:0000256" key="1">
    <source>
        <dbReference type="ARBA" id="ARBA00012880"/>
    </source>
</evidence>
<evidence type="ECO:0000313" key="10">
    <source>
        <dbReference type="RefSeq" id="XP_041431299.1"/>
    </source>
</evidence>
<name>A0A1L8F445_XENLA</name>
<dbReference type="PANTHER" id="PTHR43836:SF10">
    <property type="entry name" value="CATECHOL O-METHYLTRANSFERASE B"/>
    <property type="match status" value="1"/>
</dbReference>
<evidence type="ECO:0000256" key="8">
    <source>
        <dbReference type="SAM" id="MobiDB-lite"/>
    </source>
</evidence>
<dbReference type="Pfam" id="PF01596">
    <property type="entry name" value="Methyltransf_3"/>
    <property type="match status" value="1"/>
</dbReference>
<evidence type="ECO:0000313" key="9">
    <source>
        <dbReference type="Proteomes" id="UP000186698"/>
    </source>
</evidence>
<dbReference type="GO" id="GO:0032502">
    <property type="term" value="P:developmental process"/>
    <property type="evidence" value="ECO:0000318"/>
    <property type="project" value="GO_Central"/>
</dbReference>
<evidence type="ECO:0000256" key="6">
    <source>
        <dbReference type="ARBA" id="ARBA00022939"/>
    </source>
</evidence>
<keyword evidence="2" id="KW-0489">Methyltransferase</keyword>
<accession>A0A1L8F445</accession>
<dbReference type="PaxDb" id="8355-A0A1L8F445"/>
<keyword evidence="4" id="KW-0949">S-adenosyl-L-methionine</keyword>
<evidence type="ECO:0000256" key="2">
    <source>
        <dbReference type="ARBA" id="ARBA00022603"/>
    </source>
</evidence>
<dbReference type="PANTHER" id="PTHR43836">
    <property type="entry name" value="CATECHOL O-METHYLTRANSFERASE 1-RELATED"/>
    <property type="match status" value="1"/>
</dbReference>
<evidence type="ECO:0000256" key="7">
    <source>
        <dbReference type="ARBA" id="ARBA00023453"/>
    </source>
</evidence>
<proteinExistence type="inferred from homology"/>
<keyword evidence="6" id="KW-0128">Catecholamine metabolism</keyword>
<dbReference type="InterPro" id="IPR029063">
    <property type="entry name" value="SAM-dependent_MTases_sf"/>
</dbReference>
<dbReference type="OrthoDB" id="186626at2759"/>
<dbReference type="SUPFAM" id="SSF53335">
    <property type="entry name" value="S-adenosyl-L-methionine-dependent methyltransferases"/>
    <property type="match status" value="2"/>
</dbReference>
<comment type="similarity">
    <text evidence="7">Belongs to the class I-like SAM-binding methyltransferase superfamily. Cation-dependent O-methyltransferase family.</text>
</comment>
<dbReference type="InterPro" id="IPR002935">
    <property type="entry name" value="SAM_O-MeTrfase"/>
</dbReference>
<dbReference type="GO" id="GO:0042424">
    <property type="term" value="P:catecholamine catabolic process"/>
    <property type="evidence" value="ECO:0000318"/>
    <property type="project" value="GO_Central"/>
</dbReference>
<dbReference type="STRING" id="8355.A0A1L8F445"/>
<dbReference type="Gene3D" id="3.40.50.150">
    <property type="entry name" value="Vaccinia Virus protein VP39"/>
    <property type="match status" value="2"/>
</dbReference>
<dbReference type="GO" id="GO:0016206">
    <property type="term" value="F:catechol O-methyltransferase activity"/>
    <property type="evidence" value="ECO:0000318"/>
    <property type="project" value="GO_Central"/>
</dbReference>